<feature type="region of interest" description="Disordered" evidence="16">
    <location>
        <begin position="1486"/>
        <end position="1508"/>
    </location>
</feature>
<dbReference type="Gene3D" id="3.40.50.170">
    <property type="entry name" value="Formyl transferase, N-terminal domain"/>
    <property type="match status" value="1"/>
</dbReference>
<evidence type="ECO:0000256" key="12">
    <source>
        <dbReference type="ARBA" id="ARBA00023128"/>
    </source>
</evidence>
<evidence type="ECO:0000256" key="5">
    <source>
        <dbReference type="ARBA" id="ARBA00022692"/>
    </source>
</evidence>
<dbReference type="InterPro" id="IPR001555">
    <property type="entry name" value="GART_AS"/>
</dbReference>
<accession>A0AAJ6CNF0</accession>
<dbReference type="InterPro" id="IPR002376">
    <property type="entry name" value="Formyl_transf_N"/>
</dbReference>
<dbReference type="GO" id="GO:0005525">
    <property type="term" value="F:GTP binding"/>
    <property type="evidence" value="ECO:0007669"/>
    <property type="project" value="UniProtKB-KW"/>
</dbReference>
<evidence type="ECO:0000256" key="4">
    <source>
        <dbReference type="ARBA" id="ARBA00022679"/>
    </source>
</evidence>
<dbReference type="NCBIfam" id="TIGR00639">
    <property type="entry name" value="PurN"/>
    <property type="match status" value="1"/>
</dbReference>
<comment type="subcellular location">
    <subcellularLocation>
        <location evidence="1">Mitochondrion outer membrane</location>
        <topology evidence="1">Multi-pass membrane protein</topology>
    </subcellularLocation>
</comment>
<evidence type="ECO:0000256" key="6">
    <source>
        <dbReference type="ARBA" id="ARBA00022741"/>
    </source>
</evidence>
<gene>
    <name evidence="18" type="primary">FZO1</name>
    <name evidence="18" type="ORF">MARU1_002624</name>
</gene>
<evidence type="ECO:0000256" key="9">
    <source>
        <dbReference type="ARBA" id="ARBA00022801"/>
    </source>
</evidence>
<protein>
    <recommendedName>
        <fullName evidence="3">phosphoribosylglycinamide formyltransferase 1</fullName>
        <ecNumber evidence="3">2.1.2.2</ecNumber>
    </recommendedName>
</protein>
<dbReference type="SUPFAM" id="SSF55753">
    <property type="entry name" value="Actin depolymerizing proteins"/>
    <property type="match status" value="1"/>
</dbReference>
<dbReference type="HAMAP" id="MF_01930">
    <property type="entry name" value="PurN"/>
    <property type="match status" value="1"/>
</dbReference>
<evidence type="ECO:0000256" key="14">
    <source>
        <dbReference type="ARBA" id="ARBA00023136"/>
    </source>
</evidence>
<comment type="catalytic activity">
    <reaction evidence="15">
        <text>GTP + H2O = GDP + phosphate + H(+)</text>
        <dbReference type="Rhea" id="RHEA:19669"/>
        <dbReference type="ChEBI" id="CHEBI:15377"/>
        <dbReference type="ChEBI" id="CHEBI:15378"/>
        <dbReference type="ChEBI" id="CHEBI:37565"/>
        <dbReference type="ChEBI" id="CHEBI:43474"/>
        <dbReference type="ChEBI" id="CHEBI:58189"/>
    </reaction>
</comment>
<reference evidence="18 19" key="1">
    <citation type="submission" date="2023-03" db="EMBL/GenBank/DDBJ databases">
        <title>Mating type loci evolution in Malassezia.</title>
        <authorList>
            <person name="Coelho M.A."/>
        </authorList>
    </citation>
    <scope>NUCLEOTIDE SEQUENCE [LARGE SCALE GENOMIC DNA]</scope>
    <source>
        <strain evidence="18 19">CBS 13387</strain>
    </source>
</reference>
<evidence type="ECO:0000256" key="16">
    <source>
        <dbReference type="SAM" id="MobiDB-lite"/>
    </source>
</evidence>
<dbReference type="FunFam" id="3.40.50.300:FF:000638">
    <property type="entry name" value="Transmembrane GTPase Fzo1, putative"/>
    <property type="match status" value="1"/>
</dbReference>
<keyword evidence="6" id="KW-0547">Nucleotide-binding</keyword>
<keyword evidence="11" id="KW-0175">Coiled coil</keyword>
<dbReference type="InterPro" id="IPR027094">
    <property type="entry name" value="Mitofusin_fam"/>
</dbReference>
<keyword evidence="14" id="KW-0472">Membrane</keyword>
<dbReference type="GO" id="GO:0008053">
    <property type="term" value="P:mitochondrial fusion"/>
    <property type="evidence" value="ECO:0007669"/>
    <property type="project" value="UniProtKB-ARBA"/>
</dbReference>
<evidence type="ECO:0000256" key="15">
    <source>
        <dbReference type="ARBA" id="ARBA00048548"/>
    </source>
</evidence>
<evidence type="ECO:0000256" key="3">
    <source>
        <dbReference type="ARBA" id="ARBA00012254"/>
    </source>
</evidence>
<proteinExistence type="inferred from homology"/>
<dbReference type="Pfam" id="PF00350">
    <property type="entry name" value="Dynamin_N"/>
    <property type="match status" value="1"/>
</dbReference>
<dbReference type="Pfam" id="PF00551">
    <property type="entry name" value="Formyl_trans_N"/>
    <property type="match status" value="1"/>
</dbReference>
<dbReference type="Gene3D" id="3.40.20.10">
    <property type="entry name" value="Severin"/>
    <property type="match status" value="1"/>
</dbReference>
<evidence type="ECO:0000256" key="7">
    <source>
        <dbReference type="ARBA" id="ARBA00022755"/>
    </source>
</evidence>
<evidence type="ECO:0000259" key="17">
    <source>
        <dbReference type="PROSITE" id="PS51718"/>
    </source>
</evidence>
<dbReference type="EMBL" id="CP119920">
    <property type="protein sequence ID" value="WFD16583.1"/>
    <property type="molecule type" value="Genomic_DNA"/>
</dbReference>
<keyword evidence="7" id="KW-0658">Purine biosynthesis</keyword>
<dbReference type="InterPro" id="IPR029006">
    <property type="entry name" value="ADF-H/Gelsolin-like_dom_sf"/>
</dbReference>
<keyword evidence="10" id="KW-1133">Transmembrane helix</keyword>
<evidence type="ECO:0000256" key="8">
    <source>
        <dbReference type="ARBA" id="ARBA00022787"/>
    </source>
</evidence>
<keyword evidence="9" id="KW-0378">Hydrolase</keyword>
<feature type="compositionally biased region" description="Polar residues" evidence="16">
    <location>
        <begin position="1486"/>
        <end position="1499"/>
    </location>
</feature>
<dbReference type="InterPro" id="IPR027417">
    <property type="entry name" value="P-loop_NTPase"/>
</dbReference>
<dbReference type="CDD" id="cd08645">
    <property type="entry name" value="FMT_core_GART"/>
    <property type="match status" value="1"/>
</dbReference>
<dbReference type="InterPro" id="IPR045063">
    <property type="entry name" value="Dynamin_N"/>
</dbReference>
<dbReference type="GO" id="GO:0005741">
    <property type="term" value="C:mitochondrial outer membrane"/>
    <property type="evidence" value="ECO:0007669"/>
    <property type="project" value="UniProtKB-SubCell"/>
</dbReference>
<dbReference type="Proteomes" id="UP001217582">
    <property type="component" value="Chromosome 5"/>
</dbReference>
<organism evidence="18 19">
    <name type="scientific">Malassezia arunalokei</name>
    <dbReference type="NCBI Taxonomy" id="1514897"/>
    <lineage>
        <taxon>Eukaryota</taxon>
        <taxon>Fungi</taxon>
        <taxon>Dikarya</taxon>
        <taxon>Basidiomycota</taxon>
        <taxon>Ustilaginomycotina</taxon>
        <taxon>Malasseziomycetes</taxon>
        <taxon>Malasseziales</taxon>
        <taxon>Malasseziaceae</taxon>
        <taxon>Malassezia</taxon>
    </lineage>
</organism>
<dbReference type="PROSITE" id="PS51718">
    <property type="entry name" value="G_DYNAMIN_2"/>
    <property type="match status" value="1"/>
</dbReference>
<evidence type="ECO:0000256" key="11">
    <source>
        <dbReference type="ARBA" id="ARBA00023054"/>
    </source>
</evidence>
<dbReference type="PANTHER" id="PTHR10465">
    <property type="entry name" value="TRANSMEMBRANE GTPASE FZO1"/>
    <property type="match status" value="1"/>
</dbReference>
<dbReference type="GO" id="GO:0004644">
    <property type="term" value="F:phosphoribosylglycinamide formyltransferase activity"/>
    <property type="evidence" value="ECO:0007669"/>
    <property type="project" value="UniProtKB-EC"/>
</dbReference>
<sequence length="1508" mass="166408">MSSIQVEPTMDPKPSESKVLLNEISPEQLSAAPADLSEEKFVYGRDKLVASINATGEVLQQLRAFNKNQWILRYPEQQEGQEEAKLPLSVLRVDLKLGATQNASTLVNSMEKSSVGRLLDERMGRSEHHLQNLRMRIIDTQSKVLVTGDLNAGKSTFINALMRRELVPTDQQPCTSMFCEIRDANQENDGREEVHLIYDLASYDPKDSSTFTRRDLNDLEDIFVEQEEKQDEMISVLKCFCVDSHTTHESLLHNGAVDIALIDAPGLNQDSVKTTALFAREEEIDVIVFVVSAENHFTLSAREFLQNASNDKAYVFIVVNKYDQIRNKEKCHRRVLEQIHELSPRTFEEADELVHFVDSRSVCDAANTESMNEYVEHFSAMENNLRQFVLRRRAKSKLLPAKTYMERLLSDVLFLVRLNQNAAKDDLVSARRELSKSRPALAACEANALKAQRMVEGEEDRVVSSITQSSEEILTKALETIGNGESAHSSVKLPAYPGLLNLWQYAQDVREALLSSLLAVVRDCESMARTSTTQAVEKIGHAGEQFLPKDIDVPKRIFMPDAMFSHKHEGTVFAGLGVSLDIVSVRLTDLFDVPHHFSFVMGRFSHKSSPNESNDKALTTPSFTVGLGALSLIGGHALNVKTMAEAFVRFTDILGSRVVRRWAAPVLLLLGAGAVAWIVTDLPNAVPRNVGRSLQRELKGGHGVVQLPDNSPMLLRNSSNVFATMHSMRTMREVRKVLRLASWDIQEKFRVAISQHRANVSKAEAQEKLADKAVEWLSQTAARSAAIQSEEARHRSMRGTSVIGNRGAMSESDTNLASMRTRAEALLARYGGQNGPTGHAAVDGSGEPQSLSSFIGGKAKAPRLGKLTGDGRTSSYHESDAVPYKELPGLAQPGSMASFMEQRERAMFPEVAEAKDKARAVQSDATMETTLPKRSTSGKQIVVLISGSGSNFQAILDATCGESPAIPNAQIVRVISNRMKAYGLQRARNVDPPIPTSVHSLKTYQTRNPGKTRDDYDLALADRVLGNDGHVPDLVVLAGFMHIVSETFLSAMGHATSLTAPPAFAKRPHEPVPIINLHPALPGAFDGANAIERAYDAFQAGEIEHTGVMVHEVVAEVDRGAPILVRRVPIYKGESLDALETRMHSVEHEIIVEAAAKVLSGEHTITAPCALTSFLRLAHVSWDAVPQPLVLHDTDVLWVNGPSPFVWLGRAAPATWKSQLTDDMRSQQPRMEHQGRESTDFFNAIGKTLVTMHSTIAPQRLFLVRLDQDALCIDEVAFEAQSLCSAYTAVALTPQGIWIWHGIGSDGAQRRHAEEWSRSLGPTHKVVDTGELLSLFKDKEFADGWHHRRRPSLPVALRSAQLYSPASVEVPSRFHLADIKTTTVSLVDAYLEMYVIIGAHARGDKDAIEAALSRAERMAAREDPSQMTPPIHVIVLPSIVPLDLLSLARDTWNADVFTEGMETRDDTSPLLMNLHSLSEAQRQLAQAPQTSTHPTNQNFLPVGAPSCR</sequence>
<comment type="pathway">
    <text evidence="2">Purine metabolism; IMP biosynthesis via de novo pathway; N(2)-formyl-N(1)-(5-phospho-D-ribosyl)glycinamide from N(1)-(5-phospho-D-ribosyl)glycinamide (10-formyl THF route): step 1/1.</text>
</comment>
<evidence type="ECO:0000313" key="18">
    <source>
        <dbReference type="EMBL" id="WFD16583.1"/>
    </source>
</evidence>
<dbReference type="InterPro" id="IPR004607">
    <property type="entry name" value="GART"/>
</dbReference>
<dbReference type="SUPFAM" id="SSF53328">
    <property type="entry name" value="Formyltransferase"/>
    <property type="match status" value="1"/>
</dbReference>
<keyword evidence="8" id="KW-1000">Mitochondrion outer membrane</keyword>
<dbReference type="GO" id="GO:0003924">
    <property type="term" value="F:GTPase activity"/>
    <property type="evidence" value="ECO:0007669"/>
    <property type="project" value="InterPro"/>
</dbReference>
<name>A0AAJ6CNF0_9BASI</name>
<dbReference type="InterPro" id="IPR030381">
    <property type="entry name" value="G_DYNAMIN_dom"/>
</dbReference>
<evidence type="ECO:0000256" key="10">
    <source>
        <dbReference type="ARBA" id="ARBA00022989"/>
    </source>
</evidence>
<dbReference type="InterPro" id="IPR036477">
    <property type="entry name" value="Formyl_transf_N_sf"/>
</dbReference>
<keyword evidence="12" id="KW-0496">Mitochondrion</keyword>
<dbReference type="GO" id="GO:0006189">
    <property type="term" value="P:'de novo' IMP biosynthetic process"/>
    <property type="evidence" value="ECO:0007669"/>
    <property type="project" value="InterPro"/>
</dbReference>
<keyword evidence="4" id="KW-0808">Transferase</keyword>
<dbReference type="PANTHER" id="PTHR10465:SF0">
    <property type="entry name" value="SARCALUMENIN"/>
    <property type="match status" value="1"/>
</dbReference>
<evidence type="ECO:0000256" key="1">
    <source>
        <dbReference type="ARBA" id="ARBA00004374"/>
    </source>
</evidence>
<keyword evidence="5" id="KW-0812">Transmembrane</keyword>
<dbReference type="EC" id="2.1.2.2" evidence="3"/>
<feature type="domain" description="Dynamin-type G" evidence="17">
    <location>
        <begin position="138"/>
        <end position="419"/>
    </location>
</feature>
<evidence type="ECO:0000256" key="2">
    <source>
        <dbReference type="ARBA" id="ARBA00005054"/>
    </source>
</evidence>
<evidence type="ECO:0000313" key="19">
    <source>
        <dbReference type="Proteomes" id="UP001217582"/>
    </source>
</evidence>
<dbReference type="Gene3D" id="3.40.50.300">
    <property type="entry name" value="P-loop containing nucleotide triphosphate hydrolases"/>
    <property type="match status" value="1"/>
</dbReference>
<evidence type="ECO:0000256" key="13">
    <source>
        <dbReference type="ARBA" id="ARBA00023134"/>
    </source>
</evidence>
<keyword evidence="19" id="KW-1185">Reference proteome</keyword>
<dbReference type="GO" id="GO:0051646">
    <property type="term" value="P:mitochondrion localization"/>
    <property type="evidence" value="ECO:0007669"/>
    <property type="project" value="TreeGrafter"/>
</dbReference>
<dbReference type="SUPFAM" id="SSF52540">
    <property type="entry name" value="P-loop containing nucleoside triphosphate hydrolases"/>
    <property type="match status" value="1"/>
</dbReference>
<dbReference type="PROSITE" id="PS00373">
    <property type="entry name" value="GART"/>
    <property type="match status" value="1"/>
</dbReference>
<keyword evidence="13" id="KW-0342">GTP-binding</keyword>